<dbReference type="Proteomes" id="UP000036780">
    <property type="component" value="Unassembled WGS sequence"/>
</dbReference>
<dbReference type="EMBL" id="LGTO01000007">
    <property type="protein sequence ID" value="KNE19363.1"/>
    <property type="molecule type" value="Genomic_DNA"/>
</dbReference>
<gene>
    <name evidence="2" type="ORF">AFK71_12705</name>
</gene>
<dbReference type="PATRIC" id="fig|1473.5.peg.1117"/>
<comment type="caution">
    <text evidence="2">The sequence shown here is derived from an EMBL/GenBank/DDBJ whole genome shotgun (WGS) entry which is preliminary data.</text>
</comment>
<dbReference type="RefSeq" id="WP_050351891.1">
    <property type="nucleotide sequence ID" value="NZ_CP073011.1"/>
</dbReference>
<feature type="domain" description="FIMAH" evidence="1">
    <location>
        <begin position="21"/>
        <end position="64"/>
    </location>
</feature>
<evidence type="ECO:0000313" key="2">
    <source>
        <dbReference type="EMBL" id="KNE19363.1"/>
    </source>
</evidence>
<dbReference type="AlphaFoldDB" id="A0A0L0QM65"/>
<dbReference type="GeneID" id="66872460"/>
<dbReference type="OrthoDB" id="1089471at2"/>
<evidence type="ECO:0000259" key="1">
    <source>
        <dbReference type="Pfam" id="PF22888"/>
    </source>
</evidence>
<dbReference type="InterPro" id="IPR054470">
    <property type="entry name" value="FIMAH_dom"/>
</dbReference>
<organism evidence="2 3">
    <name type="scientific">Virgibacillus pantothenticus</name>
    <dbReference type="NCBI Taxonomy" id="1473"/>
    <lineage>
        <taxon>Bacteria</taxon>
        <taxon>Bacillati</taxon>
        <taxon>Bacillota</taxon>
        <taxon>Bacilli</taxon>
        <taxon>Bacillales</taxon>
        <taxon>Bacillaceae</taxon>
        <taxon>Virgibacillus</taxon>
    </lineage>
</organism>
<keyword evidence="3" id="KW-1185">Reference proteome</keyword>
<sequence length="65" mass="7193">MLNITLSSYINLDITSVQGGRYKEEKAFASDAVADALKRHWTAIDHFENNGLADKVAKHVDGFKA</sequence>
<proteinExistence type="predicted"/>
<reference evidence="3" key="1">
    <citation type="submission" date="2015-07" db="EMBL/GenBank/DDBJ databases">
        <title>Fjat-10053 dsm26.</title>
        <authorList>
            <person name="Liu B."/>
            <person name="Wang J."/>
            <person name="Zhu Y."/>
            <person name="Liu G."/>
            <person name="Chen Q."/>
            <person name="Chen Z."/>
            <person name="Lan J."/>
            <person name="Che J."/>
            <person name="Ge C."/>
            <person name="Shi H."/>
            <person name="Pan Z."/>
            <person name="Liu X."/>
        </authorList>
    </citation>
    <scope>NUCLEOTIDE SEQUENCE [LARGE SCALE GENOMIC DNA]</scope>
    <source>
        <strain evidence="3">DSM 26</strain>
    </source>
</reference>
<name>A0A0L0QM65_VIRPA</name>
<accession>A0A0L0QM65</accession>
<evidence type="ECO:0000313" key="3">
    <source>
        <dbReference type="Proteomes" id="UP000036780"/>
    </source>
</evidence>
<protein>
    <recommendedName>
        <fullName evidence="1">FIMAH domain-containing protein</fullName>
    </recommendedName>
</protein>
<dbReference type="Pfam" id="PF22888">
    <property type="entry name" value="FIMAH"/>
    <property type="match status" value="1"/>
</dbReference>